<name>A0AA88LM39_CHASR</name>
<evidence type="ECO:0000313" key="6">
    <source>
        <dbReference type="EMBL" id="KAK2817576.1"/>
    </source>
</evidence>
<protein>
    <recommendedName>
        <fullName evidence="5">RING-type domain-containing protein</fullName>
    </recommendedName>
</protein>
<dbReference type="PROSITE" id="PS00518">
    <property type="entry name" value="ZF_RING_1"/>
    <property type="match status" value="1"/>
</dbReference>
<accession>A0AA88LM39</accession>
<feature type="domain" description="RING-type" evidence="5">
    <location>
        <begin position="15"/>
        <end position="54"/>
    </location>
</feature>
<dbReference type="AlphaFoldDB" id="A0AA88LM39"/>
<dbReference type="SUPFAM" id="SSF57850">
    <property type="entry name" value="RING/U-box"/>
    <property type="match status" value="1"/>
</dbReference>
<dbReference type="PROSITE" id="PS50089">
    <property type="entry name" value="ZF_RING_2"/>
    <property type="match status" value="1"/>
</dbReference>
<keyword evidence="2 4" id="KW-0863">Zinc-finger</keyword>
<dbReference type="InterPro" id="IPR017907">
    <property type="entry name" value="Znf_RING_CS"/>
</dbReference>
<keyword evidence="1" id="KW-0479">Metal-binding</keyword>
<dbReference type="InterPro" id="IPR051051">
    <property type="entry name" value="E3_ubiq-ligase_TRIM/RNF"/>
</dbReference>
<dbReference type="PANTHER" id="PTHR25465:SF32">
    <property type="entry name" value="BLOODTHIRSTY-RELATED GENE FAMILY, MEMBER 16 ISOFORM X1-RELATED"/>
    <property type="match status" value="1"/>
</dbReference>
<evidence type="ECO:0000256" key="1">
    <source>
        <dbReference type="ARBA" id="ARBA00022723"/>
    </source>
</evidence>
<dbReference type="Gene3D" id="4.10.830.40">
    <property type="match status" value="1"/>
</dbReference>
<sequence length="177" mass="20273">MSAASCLLPEQDFHCCICLDVFTDPVSTPCGHNYCKNCITQHWAINRCRCPLCNQVFHGRPQLRVNTFIAEMVSQVRREAQQRSSSSEELVPCDVCTGTKLKALKSCLVCLSSYCETHLETHLKMPGLKRHQLMEPVQNLGNRIGVKPLELFCSLQCLRQRICHLYQYFYFHVFSAV</sequence>
<comment type="caution">
    <text evidence="6">The sequence shown here is derived from an EMBL/GenBank/DDBJ whole genome shotgun (WGS) entry which is preliminary data.</text>
</comment>
<keyword evidence="3" id="KW-0862">Zinc</keyword>
<dbReference type="SMART" id="SM00184">
    <property type="entry name" value="RING"/>
    <property type="match status" value="1"/>
</dbReference>
<proteinExistence type="predicted"/>
<dbReference type="GO" id="GO:0008270">
    <property type="term" value="F:zinc ion binding"/>
    <property type="evidence" value="ECO:0007669"/>
    <property type="project" value="UniProtKB-KW"/>
</dbReference>
<dbReference type="InterPro" id="IPR013083">
    <property type="entry name" value="Znf_RING/FYVE/PHD"/>
</dbReference>
<evidence type="ECO:0000256" key="4">
    <source>
        <dbReference type="PROSITE-ProRule" id="PRU00175"/>
    </source>
</evidence>
<keyword evidence="7" id="KW-1185">Reference proteome</keyword>
<dbReference type="InterPro" id="IPR001841">
    <property type="entry name" value="Znf_RING"/>
</dbReference>
<evidence type="ECO:0000259" key="5">
    <source>
        <dbReference type="PROSITE" id="PS50089"/>
    </source>
</evidence>
<dbReference type="Gene3D" id="3.30.40.10">
    <property type="entry name" value="Zinc/RING finger domain, C3HC4 (zinc finger)"/>
    <property type="match status" value="1"/>
</dbReference>
<dbReference type="Proteomes" id="UP001187415">
    <property type="component" value="Unassembled WGS sequence"/>
</dbReference>
<evidence type="ECO:0000313" key="7">
    <source>
        <dbReference type="Proteomes" id="UP001187415"/>
    </source>
</evidence>
<gene>
    <name evidence="6" type="ORF">Q5P01_025767</name>
</gene>
<reference evidence="6" key="1">
    <citation type="submission" date="2023-07" db="EMBL/GenBank/DDBJ databases">
        <title>Chromosome-level Genome Assembly of Striped Snakehead (Channa striata).</title>
        <authorList>
            <person name="Liu H."/>
        </authorList>
    </citation>
    <scope>NUCLEOTIDE SEQUENCE</scope>
    <source>
        <strain evidence="6">Gz</strain>
        <tissue evidence="6">Muscle</tissue>
    </source>
</reference>
<organism evidence="6 7">
    <name type="scientific">Channa striata</name>
    <name type="common">Snakehead murrel</name>
    <name type="synonym">Ophicephalus striatus</name>
    <dbReference type="NCBI Taxonomy" id="64152"/>
    <lineage>
        <taxon>Eukaryota</taxon>
        <taxon>Metazoa</taxon>
        <taxon>Chordata</taxon>
        <taxon>Craniata</taxon>
        <taxon>Vertebrata</taxon>
        <taxon>Euteleostomi</taxon>
        <taxon>Actinopterygii</taxon>
        <taxon>Neopterygii</taxon>
        <taxon>Teleostei</taxon>
        <taxon>Neoteleostei</taxon>
        <taxon>Acanthomorphata</taxon>
        <taxon>Anabantaria</taxon>
        <taxon>Anabantiformes</taxon>
        <taxon>Channoidei</taxon>
        <taxon>Channidae</taxon>
        <taxon>Channa</taxon>
    </lineage>
</organism>
<evidence type="ECO:0000256" key="3">
    <source>
        <dbReference type="ARBA" id="ARBA00022833"/>
    </source>
</evidence>
<evidence type="ECO:0000256" key="2">
    <source>
        <dbReference type="ARBA" id="ARBA00022771"/>
    </source>
</evidence>
<dbReference type="PANTHER" id="PTHR25465">
    <property type="entry name" value="B-BOX DOMAIN CONTAINING"/>
    <property type="match status" value="1"/>
</dbReference>
<dbReference type="EMBL" id="JAUPFM010000021">
    <property type="protein sequence ID" value="KAK2817576.1"/>
    <property type="molecule type" value="Genomic_DNA"/>
</dbReference>
<dbReference type="Pfam" id="PF13445">
    <property type="entry name" value="zf-RING_UBOX"/>
    <property type="match status" value="1"/>
</dbReference>
<dbReference type="InterPro" id="IPR027370">
    <property type="entry name" value="Znf-RING_euk"/>
</dbReference>